<dbReference type="GO" id="GO:0008270">
    <property type="term" value="F:zinc ion binding"/>
    <property type="evidence" value="ECO:0007669"/>
    <property type="project" value="UniProtKB-KW"/>
</dbReference>
<feature type="compositionally biased region" description="Low complexity" evidence="4">
    <location>
        <begin position="50"/>
        <end position="72"/>
    </location>
</feature>
<dbReference type="SMART" id="SM00291">
    <property type="entry name" value="ZnF_ZZ"/>
    <property type="match status" value="2"/>
</dbReference>
<keyword evidence="1" id="KW-0479">Metal-binding</keyword>
<dbReference type="AlphaFoldDB" id="F4Q572"/>
<evidence type="ECO:0000259" key="5">
    <source>
        <dbReference type="SMART" id="SM00291"/>
    </source>
</evidence>
<evidence type="ECO:0000256" key="3">
    <source>
        <dbReference type="ARBA" id="ARBA00022833"/>
    </source>
</evidence>
<sequence length="481" mass="52678">MNVHEGWMMTMMICHAVYLNKSQIGNDSSVISSSKPTTPIIDRKSTVDNSSSSTTSTTPPVVSQQQQQQPSVFAPPPPLTIPTTTTTNNNNSSSNKDVVDISDLLKNTHINNNPTVVRTQFMVPQQQTINGNSFTIHQNNIPSTSSQSPFTTTNQQQNNNNIINPFNSLNNSIQRELNTAKDTIAKLNQGVSQILGTPPISPPNVRLPQPQQPVANLGAARPHPHVLTKVNPLDIYQSNKGVPTWLCDYCSKGYGTSEQFHCSSCGNFDLCRSCIEKSGTKTNPIMLPLEPHNIPSLHAHPLYAMACVDLYGGPEARCDKCLSNVKGVVYHCTICGIKCYNKEPINNNNKTGLFTSMFATKQPAVVAPPPPPKPAPTTAPTTSLFGNFFRAPSSSTANTVTTTAPTISTYNATKDLPVTINVPSHGQPLHKVNSPFEVYEHSEWICDVCRSRYGATEITFYHSPNNYDVCVGCYYKHFQKK</sequence>
<feature type="domain" description="ZZ-type" evidence="5">
    <location>
        <begin position="241"/>
        <end position="286"/>
    </location>
</feature>
<feature type="region of interest" description="Disordered" evidence="4">
    <location>
        <begin position="28"/>
        <end position="97"/>
    </location>
</feature>
<gene>
    <name evidence="6" type="ORF">DFA_08113</name>
</gene>
<keyword evidence="7" id="KW-1185">Reference proteome</keyword>
<evidence type="ECO:0000256" key="2">
    <source>
        <dbReference type="ARBA" id="ARBA00022771"/>
    </source>
</evidence>
<organism evidence="6 7">
    <name type="scientific">Cavenderia fasciculata</name>
    <name type="common">Slime mold</name>
    <name type="synonym">Dictyostelium fasciculatum</name>
    <dbReference type="NCBI Taxonomy" id="261658"/>
    <lineage>
        <taxon>Eukaryota</taxon>
        <taxon>Amoebozoa</taxon>
        <taxon>Evosea</taxon>
        <taxon>Eumycetozoa</taxon>
        <taxon>Dictyostelia</taxon>
        <taxon>Acytosteliales</taxon>
        <taxon>Cavenderiaceae</taxon>
        <taxon>Cavenderia</taxon>
    </lineage>
</organism>
<evidence type="ECO:0000256" key="1">
    <source>
        <dbReference type="ARBA" id="ARBA00022723"/>
    </source>
</evidence>
<feature type="domain" description="ZZ-type" evidence="5">
    <location>
        <begin position="312"/>
        <end position="349"/>
    </location>
</feature>
<evidence type="ECO:0000256" key="4">
    <source>
        <dbReference type="SAM" id="MobiDB-lite"/>
    </source>
</evidence>
<dbReference type="SUPFAM" id="SSF57850">
    <property type="entry name" value="RING/U-box"/>
    <property type="match status" value="1"/>
</dbReference>
<accession>F4Q572</accession>
<keyword evidence="3" id="KW-0862">Zinc</keyword>
<evidence type="ECO:0000313" key="6">
    <source>
        <dbReference type="EMBL" id="EGG17131.1"/>
    </source>
</evidence>
<name>F4Q572_CACFS</name>
<feature type="compositionally biased region" description="Low complexity" evidence="4">
    <location>
        <begin position="81"/>
        <end position="95"/>
    </location>
</feature>
<dbReference type="InterPro" id="IPR043145">
    <property type="entry name" value="Znf_ZZ_sf"/>
</dbReference>
<dbReference type="OrthoDB" id="24526at2759"/>
<protein>
    <recommendedName>
        <fullName evidence="5">ZZ-type domain-containing protein</fullName>
    </recommendedName>
</protein>
<keyword evidence="2" id="KW-0863">Zinc-finger</keyword>
<dbReference type="KEGG" id="dfa:DFA_08113"/>
<proteinExistence type="predicted"/>
<reference evidence="7" key="1">
    <citation type="journal article" date="2011" name="Genome Res.">
        <title>Phylogeny-wide analysis of social amoeba genomes highlights ancient origins for complex intercellular communication.</title>
        <authorList>
            <person name="Heidel A.J."/>
            <person name="Lawal H.M."/>
            <person name="Felder M."/>
            <person name="Schilde C."/>
            <person name="Helps N.R."/>
            <person name="Tunggal B."/>
            <person name="Rivero F."/>
            <person name="John U."/>
            <person name="Schleicher M."/>
            <person name="Eichinger L."/>
            <person name="Platzer M."/>
            <person name="Noegel A.A."/>
            <person name="Schaap P."/>
            <person name="Gloeckner G."/>
        </authorList>
    </citation>
    <scope>NUCLEOTIDE SEQUENCE [LARGE SCALE GENOMIC DNA]</scope>
    <source>
        <strain evidence="7">SH3</strain>
    </source>
</reference>
<feature type="compositionally biased region" description="Polar residues" evidence="4">
    <location>
        <begin position="28"/>
        <end position="37"/>
    </location>
</feature>
<dbReference type="InterPro" id="IPR000433">
    <property type="entry name" value="Znf_ZZ"/>
</dbReference>
<evidence type="ECO:0000313" key="7">
    <source>
        <dbReference type="Proteomes" id="UP000007797"/>
    </source>
</evidence>
<dbReference type="GeneID" id="14869350"/>
<dbReference type="Proteomes" id="UP000007797">
    <property type="component" value="Unassembled WGS sequence"/>
</dbReference>
<dbReference type="EMBL" id="GL883021">
    <property type="protein sequence ID" value="EGG17131.1"/>
    <property type="molecule type" value="Genomic_DNA"/>
</dbReference>
<dbReference type="RefSeq" id="XP_004355615.1">
    <property type="nucleotide sequence ID" value="XM_004355562.1"/>
</dbReference>
<dbReference type="Gene3D" id="3.30.60.90">
    <property type="match status" value="1"/>
</dbReference>